<gene>
    <name evidence="5" type="ORF">LG35_02855</name>
</gene>
<keyword evidence="2" id="KW-0226">DNA condensation</keyword>
<dbReference type="PRINTS" id="PR01727">
    <property type="entry name" value="DNABINDINGHU"/>
</dbReference>
<dbReference type="SMART" id="SM00411">
    <property type="entry name" value="BHL"/>
    <property type="match status" value="1"/>
</dbReference>
<evidence type="ECO:0000313" key="6">
    <source>
        <dbReference type="Proteomes" id="UP000030889"/>
    </source>
</evidence>
<evidence type="ECO:0000256" key="3">
    <source>
        <dbReference type="ARBA" id="ARBA00023125"/>
    </source>
</evidence>
<evidence type="ECO:0000256" key="4">
    <source>
        <dbReference type="RuleBase" id="RU003939"/>
    </source>
</evidence>
<comment type="caution">
    <text evidence="5">The sequence shown here is derived from an EMBL/GenBank/DDBJ whole genome shotgun (WGS) entry which is preliminary data.</text>
</comment>
<evidence type="ECO:0000256" key="1">
    <source>
        <dbReference type="ARBA" id="ARBA00010529"/>
    </source>
</evidence>
<dbReference type="SUPFAM" id="SSF47729">
    <property type="entry name" value="IHF-like DNA-binding proteins"/>
    <property type="match status" value="1"/>
</dbReference>
<dbReference type="EMBL" id="JRGF01000003">
    <property type="protein sequence ID" value="KHE42551.1"/>
    <property type="molecule type" value="Genomic_DNA"/>
</dbReference>
<dbReference type="PANTHER" id="PTHR33175">
    <property type="entry name" value="DNA-BINDING PROTEIN HU"/>
    <property type="match status" value="1"/>
</dbReference>
<protein>
    <submittedName>
        <fullName evidence="5">DNA-binding protein</fullName>
    </submittedName>
</protein>
<dbReference type="PANTHER" id="PTHR33175:SF3">
    <property type="entry name" value="DNA-BINDING PROTEIN HU-BETA"/>
    <property type="match status" value="1"/>
</dbReference>
<evidence type="ECO:0000256" key="2">
    <source>
        <dbReference type="ARBA" id="ARBA00023067"/>
    </source>
</evidence>
<accession>A0ABR4YKG0</accession>
<dbReference type="Proteomes" id="UP000030889">
    <property type="component" value="Unassembled WGS sequence"/>
</dbReference>
<dbReference type="RefSeq" id="WP_022064131.1">
    <property type="nucleotide sequence ID" value="NZ_JRGF01000003.1"/>
</dbReference>
<keyword evidence="6" id="KW-1185">Reference proteome</keyword>
<proteinExistence type="inferred from homology"/>
<dbReference type="Gene3D" id="4.10.520.10">
    <property type="entry name" value="IHF-like DNA-binding proteins"/>
    <property type="match status" value="1"/>
</dbReference>
<dbReference type="InterPro" id="IPR000119">
    <property type="entry name" value="Hist_DNA-bd"/>
</dbReference>
<dbReference type="CDD" id="cd13831">
    <property type="entry name" value="HU"/>
    <property type="match status" value="1"/>
</dbReference>
<name>A0ABR4YKG0_9BACT</name>
<reference evidence="5 6" key="1">
    <citation type="submission" date="2014-09" db="EMBL/GenBank/DDBJ databases">
        <title>Alistipes sp. 627, sp. nov., a novel member of the family Rikenellaceae isolated from human faeces.</title>
        <authorList>
            <person name="Shkoporov A.N."/>
            <person name="Chaplin A.V."/>
            <person name="Motuzova O.V."/>
            <person name="Kafarskaia L.I."/>
            <person name="Khokhlova E.V."/>
            <person name="Efimov B.A."/>
        </authorList>
    </citation>
    <scope>NUCLEOTIDE SEQUENCE [LARGE SCALE GENOMIC DNA]</scope>
    <source>
        <strain evidence="5 6">627</strain>
    </source>
</reference>
<sequence length="90" mass="9685">MNKTQLIESISSEAGISRGEAKRSLEAFMKITTAALISGEKVTLAGFGTFAIERKHARTGRDPRNGAPIRIAAKNVVKFRPGTELSEAVK</sequence>
<evidence type="ECO:0000313" key="5">
    <source>
        <dbReference type="EMBL" id="KHE42551.1"/>
    </source>
</evidence>
<dbReference type="Pfam" id="PF00216">
    <property type="entry name" value="Bac_DNA_binding"/>
    <property type="match status" value="1"/>
</dbReference>
<organism evidence="5 6">
    <name type="scientific">Alistipes inops</name>
    <dbReference type="NCBI Taxonomy" id="1501391"/>
    <lineage>
        <taxon>Bacteria</taxon>
        <taxon>Pseudomonadati</taxon>
        <taxon>Bacteroidota</taxon>
        <taxon>Bacteroidia</taxon>
        <taxon>Bacteroidales</taxon>
        <taxon>Rikenellaceae</taxon>
        <taxon>Alistipes</taxon>
    </lineage>
</organism>
<dbReference type="InterPro" id="IPR010992">
    <property type="entry name" value="IHF-like_DNA-bd_dom_sf"/>
</dbReference>
<comment type="similarity">
    <text evidence="1 4">Belongs to the bacterial histone-like protein family.</text>
</comment>
<keyword evidence="3 5" id="KW-0238">DNA-binding</keyword>
<dbReference type="GO" id="GO:0003677">
    <property type="term" value="F:DNA binding"/>
    <property type="evidence" value="ECO:0007669"/>
    <property type="project" value="UniProtKB-KW"/>
</dbReference>